<dbReference type="RefSeq" id="WP_309204462.1">
    <property type="nucleotide sequence ID" value="NZ_CP133548.1"/>
</dbReference>
<keyword evidence="1" id="KW-0812">Transmembrane</keyword>
<gene>
    <name evidence="3" type="ORF">Q9312_09865</name>
</gene>
<dbReference type="PANTHER" id="PTHR34473">
    <property type="entry name" value="UPF0699 TRANSMEMBRANE PROTEIN YDBS"/>
    <property type="match status" value="1"/>
</dbReference>
<accession>A0AA51RX88</accession>
<evidence type="ECO:0000256" key="1">
    <source>
        <dbReference type="SAM" id="Phobius"/>
    </source>
</evidence>
<evidence type="ECO:0000313" key="4">
    <source>
        <dbReference type="Proteomes" id="UP001239782"/>
    </source>
</evidence>
<sequence length="174" mass="20143">MNETNETILTEAMFRDDQPLAEKTLSYFKVVGIIRSVFLVILALIGTSIALIANKTWPSWWMFLVFILGVAIVVFWFVFYLPKRAYQHSWWRFEEQGLFIYRGIFIRKQYAVPRSRVQHIDVAQGPLQRNFNISELIVHTAGTINASVHLIGLPPKTAEFIRDQLLNQDESDAV</sequence>
<feature type="domain" description="YdbS-like PH" evidence="2">
    <location>
        <begin position="86"/>
        <end position="165"/>
    </location>
</feature>
<dbReference type="Pfam" id="PF03703">
    <property type="entry name" value="bPH_2"/>
    <property type="match status" value="1"/>
</dbReference>
<keyword evidence="1" id="KW-0472">Membrane</keyword>
<evidence type="ECO:0000313" key="3">
    <source>
        <dbReference type="EMBL" id="WMS89195.1"/>
    </source>
</evidence>
<feature type="transmembrane region" description="Helical" evidence="1">
    <location>
        <begin position="59"/>
        <end position="82"/>
    </location>
</feature>
<dbReference type="AlphaFoldDB" id="A0AA51RX88"/>
<organism evidence="3 4">
    <name type="scientific">Pleionea litopenaei</name>
    <dbReference type="NCBI Taxonomy" id="3070815"/>
    <lineage>
        <taxon>Bacteria</taxon>
        <taxon>Pseudomonadati</taxon>
        <taxon>Pseudomonadota</taxon>
        <taxon>Gammaproteobacteria</taxon>
        <taxon>Oceanospirillales</taxon>
        <taxon>Pleioneaceae</taxon>
        <taxon>Pleionea</taxon>
    </lineage>
</organism>
<feature type="transmembrane region" description="Helical" evidence="1">
    <location>
        <begin position="33"/>
        <end position="53"/>
    </location>
</feature>
<dbReference type="EMBL" id="CP133548">
    <property type="protein sequence ID" value="WMS89195.1"/>
    <property type="molecule type" value="Genomic_DNA"/>
</dbReference>
<dbReference type="PANTHER" id="PTHR34473:SF2">
    <property type="entry name" value="UPF0699 TRANSMEMBRANE PROTEIN YDBT"/>
    <property type="match status" value="1"/>
</dbReference>
<evidence type="ECO:0000259" key="2">
    <source>
        <dbReference type="Pfam" id="PF03703"/>
    </source>
</evidence>
<dbReference type="Proteomes" id="UP001239782">
    <property type="component" value="Chromosome"/>
</dbReference>
<proteinExistence type="predicted"/>
<protein>
    <submittedName>
        <fullName evidence="3">PH domain-containing protein</fullName>
    </submittedName>
</protein>
<reference evidence="3 4" key="1">
    <citation type="submission" date="2023-08" db="EMBL/GenBank/DDBJ databases">
        <title>Pleionea litopenaei sp. nov., isolated from stomach of juvenile Litopenaeus vannamei.</title>
        <authorList>
            <person name="Rho A.M."/>
            <person name="Hwang C.Y."/>
        </authorList>
    </citation>
    <scope>NUCLEOTIDE SEQUENCE [LARGE SCALE GENOMIC DNA]</scope>
    <source>
        <strain evidence="3 4">HL-JVS1</strain>
    </source>
</reference>
<dbReference type="InterPro" id="IPR005182">
    <property type="entry name" value="YdbS-like_PH"/>
</dbReference>
<name>A0AA51RX88_9GAMM</name>
<keyword evidence="1" id="KW-1133">Transmembrane helix</keyword>
<keyword evidence="4" id="KW-1185">Reference proteome</keyword>
<dbReference type="KEGG" id="plei:Q9312_09865"/>